<evidence type="ECO:0000313" key="10">
    <source>
        <dbReference type="EMBL" id="GHC22587.1"/>
    </source>
</evidence>
<dbReference type="Pfam" id="PF01618">
    <property type="entry name" value="MotA_ExbB"/>
    <property type="match status" value="1"/>
</dbReference>
<sequence>MIGSKPGSTDSATDTLATGRSAGVPGNPSTLIGIVVSMLLLIVVVLFTAQSPLSFFNFPGLLIVLTGTLAATMISYPMREIRRVVALVGSVFRREPNFIREDIDELVALAREWMHGDARAVERALENTRNPFLRTGISLVIDNVREEEILDLLRWRITRLRARELAEAQIFRTMATYAPAFGMLGTLVGLINMLEVIQNGDLAVIGPRMGVALLSTFYGILLANLLFRPIAVKLERRTEERLIAMNMVLEGVSMISRRRLPSFIEATLNSFISEAHDELGERPLPREPEGSGSSAP</sequence>
<keyword evidence="10" id="KW-0966">Cell projection</keyword>
<feature type="transmembrane region" description="Helical" evidence="8">
    <location>
        <begin position="177"/>
        <end position="197"/>
    </location>
</feature>
<name>A0ABQ3FG33_9GAMM</name>
<dbReference type="EMBL" id="BMZM01000002">
    <property type="protein sequence ID" value="GHC22587.1"/>
    <property type="molecule type" value="Genomic_DNA"/>
</dbReference>
<feature type="region of interest" description="Disordered" evidence="7">
    <location>
        <begin position="1"/>
        <end position="21"/>
    </location>
</feature>
<feature type="transmembrane region" description="Helical" evidence="8">
    <location>
        <begin position="55"/>
        <end position="76"/>
    </location>
</feature>
<feature type="transmembrane region" description="Helical" evidence="8">
    <location>
        <begin position="209"/>
        <end position="227"/>
    </location>
</feature>
<keyword evidence="10" id="KW-0282">Flagellum</keyword>
<keyword evidence="10" id="KW-0969">Cilium</keyword>
<evidence type="ECO:0000256" key="7">
    <source>
        <dbReference type="SAM" id="MobiDB-lite"/>
    </source>
</evidence>
<evidence type="ECO:0000256" key="5">
    <source>
        <dbReference type="ARBA" id="ARBA00023136"/>
    </source>
</evidence>
<keyword evidence="3 8" id="KW-0812">Transmembrane</keyword>
<dbReference type="Proteomes" id="UP000604243">
    <property type="component" value="Unassembled WGS sequence"/>
</dbReference>
<evidence type="ECO:0000256" key="1">
    <source>
        <dbReference type="ARBA" id="ARBA00004651"/>
    </source>
</evidence>
<evidence type="ECO:0000256" key="4">
    <source>
        <dbReference type="ARBA" id="ARBA00022989"/>
    </source>
</evidence>
<comment type="similarity">
    <text evidence="6">Belongs to the exbB/tolQ family.</text>
</comment>
<accession>A0ABQ3FG33</accession>
<evidence type="ECO:0000256" key="6">
    <source>
        <dbReference type="RuleBase" id="RU004057"/>
    </source>
</evidence>
<evidence type="ECO:0000259" key="9">
    <source>
        <dbReference type="Pfam" id="PF01618"/>
    </source>
</evidence>
<gene>
    <name evidence="10" type="primary">motA</name>
    <name evidence="10" type="ORF">GCM10010082_13330</name>
</gene>
<dbReference type="PANTHER" id="PTHR30433:SF2">
    <property type="entry name" value="MOTILITY PROTEIN A"/>
    <property type="match status" value="1"/>
</dbReference>
<feature type="domain" description="MotA/TolQ/ExbB proton channel" evidence="9">
    <location>
        <begin position="127"/>
        <end position="246"/>
    </location>
</feature>
<evidence type="ECO:0000256" key="2">
    <source>
        <dbReference type="ARBA" id="ARBA00022475"/>
    </source>
</evidence>
<organism evidence="10 11">
    <name type="scientific">Kushneria pakistanensis</name>
    <dbReference type="NCBI Taxonomy" id="1508770"/>
    <lineage>
        <taxon>Bacteria</taxon>
        <taxon>Pseudomonadati</taxon>
        <taxon>Pseudomonadota</taxon>
        <taxon>Gammaproteobacteria</taxon>
        <taxon>Oceanospirillales</taxon>
        <taxon>Halomonadaceae</taxon>
        <taxon>Kushneria</taxon>
    </lineage>
</organism>
<dbReference type="InterPro" id="IPR002898">
    <property type="entry name" value="MotA_ExbB_proton_chnl"/>
</dbReference>
<keyword evidence="6" id="KW-0653">Protein transport</keyword>
<comment type="subcellular location">
    <subcellularLocation>
        <location evidence="1">Cell membrane</location>
        <topology evidence="1">Multi-pass membrane protein</topology>
    </subcellularLocation>
    <subcellularLocation>
        <location evidence="6">Membrane</location>
        <topology evidence="6">Multi-pass membrane protein</topology>
    </subcellularLocation>
</comment>
<keyword evidence="2" id="KW-1003">Cell membrane</keyword>
<evidence type="ECO:0000256" key="8">
    <source>
        <dbReference type="SAM" id="Phobius"/>
    </source>
</evidence>
<feature type="transmembrane region" description="Helical" evidence="8">
    <location>
        <begin position="30"/>
        <end position="49"/>
    </location>
</feature>
<proteinExistence type="inferred from homology"/>
<evidence type="ECO:0000313" key="11">
    <source>
        <dbReference type="Proteomes" id="UP000604243"/>
    </source>
</evidence>
<comment type="caution">
    <text evidence="10">The sequence shown here is derived from an EMBL/GenBank/DDBJ whole genome shotgun (WGS) entry which is preliminary data.</text>
</comment>
<keyword evidence="6" id="KW-0813">Transport</keyword>
<keyword evidence="5 8" id="KW-0472">Membrane</keyword>
<keyword evidence="11" id="KW-1185">Reference proteome</keyword>
<dbReference type="InterPro" id="IPR047055">
    <property type="entry name" value="MotA-like"/>
</dbReference>
<protein>
    <submittedName>
        <fullName evidence="10">Flagellar motor protein MotA</fullName>
    </submittedName>
</protein>
<evidence type="ECO:0000256" key="3">
    <source>
        <dbReference type="ARBA" id="ARBA00022692"/>
    </source>
</evidence>
<feature type="compositionally biased region" description="Polar residues" evidence="7">
    <location>
        <begin position="1"/>
        <end position="18"/>
    </location>
</feature>
<reference evidence="11" key="1">
    <citation type="journal article" date="2019" name="Int. J. Syst. Evol. Microbiol.">
        <title>The Global Catalogue of Microorganisms (GCM) 10K type strain sequencing project: providing services to taxonomists for standard genome sequencing and annotation.</title>
        <authorList>
            <consortium name="The Broad Institute Genomics Platform"/>
            <consortium name="The Broad Institute Genome Sequencing Center for Infectious Disease"/>
            <person name="Wu L."/>
            <person name="Ma J."/>
        </authorList>
    </citation>
    <scope>NUCLEOTIDE SEQUENCE [LARGE SCALE GENOMIC DNA]</scope>
    <source>
        <strain evidence="11">KCTC 42082</strain>
    </source>
</reference>
<dbReference type="PANTHER" id="PTHR30433">
    <property type="entry name" value="CHEMOTAXIS PROTEIN MOTA"/>
    <property type="match status" value="1"/>
</dbReference>
<keyword evidence="4 8" id="KW-1133">Transmembrane helix</keyword>